<feature type="domain" description="DUF1618" evidence="1">
    <location>
        <begin position="206"/>
        <end position="358"/>
    </location>
</feature>
<dbReference type="EnsemblPlants" id="OMERI02G33460.1">
    <property type="protein sequence ID" value="OMERI02G33460.1"/>
    <property type="gene ID" value="OMERI02G33460"/>
</dbReference>
<dbReference type="PANTHER" id="PTHR33074">
    <property type="entry name" value="EXPRESSED PROTEIN-RELATED"/>
    <property type="match status" value="1"/>
</dbReference>
<dbReference type="Proteomes" id="UP000008021">
    <property type="component" value="Chromosome 2"/>
</dbReference>
<dbReference type="Gramene" id="OMERI02G33460.1">
    <property type="protein sequence ID" value="OMERI02G33460.1"/>
    <property type="gene ID" value="OMERI02G33460"/>
</dbReference>
<organism evidence="2">
    <name type="scientific">Oryza meridionalis</name>
    <dbReference type="NCBI Taxonomy" id="40149"/>
    <lineage>
        <taxon>Eukaryota</taxon>
        <taxon>Viridiplantae</taxon>
        <taxon>Streptophyta</taxon>
        <taxon>Embryophyta</taxon>
        <taxon>Tracheophyta</taxon>
        <taxon>Spermatophyta</taxon>
        <taxon>Magnoliopsida</taxon>
        <taxon>Liliopsida</taxon>
        <taxon>Poales</taxon>
        <taxon>Poaceae</taxon>
        <taxon>BOP clade</taxon>
        <taxon>Oryzoideae</taxon>
        <taxon>Oryzeae</taxon>
        <taxon>Oryzinae</taxon>
        <taxon>Oryza</taxon>
    </lineage>
</organism>
<accession>A0A0E0CSG1</accession>
<reference evidence="2" key="2">
    <citation type="submission" date="2018-05" db="EMBL/GenBank/DDBJ databases">
        <title>OmerRS3 (Oryza meridionalis Reference Sequence Version 3).</title>
        <authorList>
            <person name="Zhang J."/>
            <person name="Kudrna D."/>
            <person name="Lee S."/>
            <person name="Talag J."/>
            <person name="Welchert J."/>
            <person name="Wing R.A."/>
        </authorList>
    </citation>
    <scope>NUCLEOTIDE SEQUENCE [LARGE SCALE GENOMIC DNA]</scope>
    <source>
        <strain evidence="2">cv. OR44</strain>
    </source>
</reference>
<dbReference type="HOGENOM" id="CLU_008956_6_2_1"/>
<sequence>MAITTTDTTNAATPLLQPSILLDTHVHIGVRRPNDATTAEDAQIQVSICPASTPNPSRLFVHRLNRDTVVSLLYEDAQIVSAADGLLLLRVTIVTTTAPSRLENDYFVYSYQGPGRPSLRRLPSPPFPFHDDEAGILPLHHHRGGGEQQFKIAVLSVRLNGFNLHGAGPMSARPFPIKIPRNAARLNQHITTTAITLGGKGGTMGWVDLYRGILFCDVLSGDHPTLVGVPLPLPRRLVDRGEEVEGCLRAIGVFLMVELEVHGEILATRDPETGHLDRKVENWELYMYTNSKISGAWEDWQLVHRVEASHINIDQAIHDSLLQSGLLRDKMQDGRERKLHNLLTSQPALSLDGEGVVYLLTKAKFMQRQAWVLAVDVKGNKILGLAEFGTDTYLGLSLAYCPGRISSYMDAWTTPDN</sequence>
<proteinExistence type="predicted"/>
<name>A0A0E0CSG1_9ORYZ</name>
<dbReference type="PANTHER" id="PTHR33074:SF62">
    <property type="entry name" value="EXPRESSED PROTEIN"/>
    <property type="match status" value="1"/>
</dbReference>
<dbReference type="InterPro" id="IPR011676">
    <property type="entry name" value="DUF1618"/>
</dbReference>
<dbReference type="Pfam" id="PF07762">
    <property type="entry name" value="DUF1618"/>
    <property type="match status" value="1"/>
</dbReference>
<reference evidence="2" key="1">
    <citation type="submission" date="2015-04" db="UniProtKB">
        <authorList>
            <consortium name="EnsemblPlants"/>
        </authorList>
    </citation>
    <scope>IDENTIFICATION</scope>
</reference>
<evidence type="ECO:0000313" key="2">
    <source>
        <dbReference type="EnsemblPlants" id="OMERI02G33460.1"/>
    </source>
</evidence>
<keyword evidence="3" id="KW-1185">Reference proteome</keyword>
<evidence type="ECO:0000259" key="1">
    <source>
        <dbReference type="Pfam" id="PF07762"/>
    </source>
</evidence>
<dbReference type="eggNOG" id="ENOG502R3GK">
    <property type="taxonomic scope" value="Eukaryota"/>
</dbReference>
<protein>
    <recommendedName>
        <fullName evidence="1">DUF1618 domain-containing protein</fullName>
    </recommendedName>
</protein>
<evidence type="ECO:0000313" key="3">
    <source>
        <dbReference type="Proteomes" id="UP000008021"/>
    </source>
</evidence>
<dbReference type="AlphaFoldDB" id="A0A0E0CSG1"/>